<sequence>MAPRSHSRASRARSLRKSNDATSSRQVIAPAAASQSDISFPGQSPFLTEDEIALKEEYADPVCDARTDLQQSTTSSARSPYRERTDTMVPIEHTATRSGKSSLSFEDKVIQPPRMERSNAAVPVLAHASADESQNEEWEDEDEELMDSSEPHCTSARSSLADAGQSSNPFQSAPKPRARGLQRTPSVYNFSASDAEVGDEFYYSADSVSVTVAPDDRFDAWLKTRLAMRDSNSDCAVIRAEEEQCLSKRFEVTIIPDQRRTIIWDRLPKAVYIWKATLLVKDNMQHFSRVVPDVPDHNIRIEWSKSVNQKGTTTARAENDAKRFAKYSKVFEGKTRARYCTNNKKPTEQAVDIQTDSKWIRQTDLGRAWTLRFQVPVPSELFAGCEYRKFCVEAKLSSIYEHGANSFTHTLGRDSEISIENLLSSDILKNTRHH</sequence>
<feature type="compositionally biased region" description="Basic residues" evidence="1">
    <location>
        <begin position="1"/>
        <end position="16"/>
    </location>
</feature>
<reference evidence="2" key="2">
    <citation type="journal article" name="Front. Microbiol.">
        <title>Degradative Capacity of Two Strains of Rhodonia placenta: From Phenotype to Genotype.</title>
        <authorList>
            <person name="Kolle M."/>
            <person name="Horta M.A.C."/>
            <person name="Nowrousian M."/>
            <person name="Ohm R.A."/>
            <person name="Benz J.P."/>
            <person name="Pilgard A."/>
        </authorList>
    </citation>
    <scope>NUCLEOTIDE SEQUENCE</scope>
    <source>
        <strain evidence="2">FPRL280</strain>
    </source>
</reference>
<reference evidence="2" key="1">
    <citation type="submission" date="2020-11" db="EMBL/GenBank/DDBJ databases">
        <authorList>
            <person name="Koelle M."/>
            <person name="Horta M.A.C."/>
            <person name="Nowrousian M."/>
            <person name="Ohm R.A."/>
            <person name="Benz P."/>
            <person name="Pilgard A."/>
        </authorList>
    </citation>
    <scope>NUCLEOTIDE SEQUENCE</scope>
    <source>
        <strain evidence="2">FPRL280</strain>
    </source>
</reference>
<dbReference type="Proteomes" id="UP000639403">
    <property type="component" value="Unassembled WGS sequence"/>
</dbReference>
<gene>
    <name evidence="2" type="ORF">IEO21_05395</name>
</gene>
<proteinExistence type="predicted"/>
<feature type="compositionally biased region" description="Polar residues" evidence="1">
    <location>
        <begin position="68"/>
        <end position="78"/>
    </location>
</feature>
<dbReference type="EMBL" id="JADOXO010000097">
    <property type="protein sequence ID" value="KAF9813959.1"/>
    <property type="molecule type" value="Genomic_DNA"/>
</dbReference>
<accession>A0A8H7U1L4</accession>
<feature type="compositionally biased region" description="Polar residues" evidence="1">
    <location>
        <begin position="151"/>
        <end position="171"/>
    </location>
</feature>
<protein>
    <submittedName>
        <fullName evidence="2">Uncharacterized protein</fullName>
    </submittedName>
</protein>
<organism evidence="2 3">
    <name type="scientific">Rhodonia placenta</name>
    <dbReference type="NCBI Taxonomy" id="104341"/>
    <lineage>
        <taxon>Eukaryota</taxon>
        <taxon>Fungi</taxon>
        <taxon>Dikarya</taxon>
        <taxon>Basidiomycota</taxon>
        <taxon>Agaricomycotina</taxon>
        <taxon>Agaricomycetes</taxon>
        <taxon>Polyporales</taxon>
        <taxon>Adustoporiaceae</taxon>
        <taxon>Rhodonia</taxon>
    </lineage>
</organism>
<feature type="region of interest" description="Disordered" evidence="1">
    <location>
        <begin position="62"/>
        <end position="106"/>
    </location>
</feature>
<dbReference type="AlphaFoldDB" id="A0A8H7U1L4"/>
<feature type="region of interest" description="Disordered" evidence="1">
    <location>
        <begin position="1"/>
        <end position="44"/>
    </location>
</feature>
<evidence type="ECO:0000313" key="2">
    <source>
        <dbReference type="EMBL" id="KAF9813959.1"/>
    </source>
</evidence>
<feature type="region of interest" description="Disordered" evidence="1">
    <location>
        <begin position="126"/>
        <end position="185"/>
    </location>
</feature>
<name>A0A8H7U1L4_9APHY</name>
<feature type="compositionally biased region" description="Acidic residues" evidence="1">
    <location>
        <begin position="133"/>
        <end position="147"/>
    </location>
</feature>
<evidence type="ECO:0000256" key="1">
    <source>
        <dbReference type="SAM" id="MobiDB-lite"/>
    </source>
</evidence>
<evidence type="ECO:0000313" key="3">
    <source>
        <dbReference type="Proteomes" id="UP000639403"/>
    </source>
</evidence>
<comment type="caution">
    <text evidence="2">The sequence shown here is derived from an EMBL/GenBank/DDBJ whole genome shotgun (WGS) entry which is preliminary data.</text>
</comment>
<feature type="compositionally biased region" description="Polar residues" evidence="1">
    <location>
        <begin position="33"/>
        <end position="44"/>
    </location>
</feature>